<dbReference type="EMBL" id="BARU01044783">
    <property type="protein sequence ID" value="GAH81271.1"/>
    <property type="molecule type" value="Genomic_DNA"/>
</dbReference>
<dbReference type="AlphaFoldDB" id="X1IFS9"/>
<comment type="caution">
    <text evidence="1">The sequence shown here is derived from an EMBL/GenBank/DDBJ whole genome shotgun (WGS) entry which is preliminary data.</text>
</comment>
<sequence>EAQFIPLWKDFYDAQDWALHPSDEEIADMPNADEYIENPFFFCYRPENLYRLVQELGIQSGIDIWEPSEHWSWEVTMKLLDMSKRVVEFFKWIDSRT</sequence>
<name>X1IFS9_9ZZZZ</name>
<proteinExistence type="predicted"/>
<organism evidence="1">
    <name type="scientific">marine sediment metagenome</name>
    <dbReference type="NCBI Taxonomy" id="412755"/>
    <lineage>
        <taxon>unclassified sequences</taxon>
        <taxon>metagenomes</taxon>
        <taxon>ecological metagenomes</taxon>
    </lineage>
</organism>
<reference evidence="1" key="1">
    <citation type="journal article" date="2014" name="Front. Microbiol.">
        <title>High frequency of phylogenetically diverse reductive dehalogenase-homologous genes in deep subseafloor sedimentary metagenomes.</title>
        <authorList>
            <person name="Kawai M."/>
            <person name="Futagami T."/>
            <person name="Toyoda A."/>
            <person name="Takaki Y."/>
            <person name="Nishi S."/>
            <person name="Hori S."/>
            <person name="Arai W."/>
            <person name="Tsubouchi T."/>
            <person name="Morono Y."/>
            <person name="Uchiyama I."/>
            <person name="Ito T."/>
            <person name="Fujiyama A."/>
            <person name="Inagaki F."/>
            <person name="Takami H."/>
        </authorList>
    </citation>
    <scope>NUCLEOTIDE SEQUENCE</scope>
    <source>
        <strain evidence="1">Expedition CK06-06</strain>
    </source>
</reference>
<protein>
    <submittedName>
        <fullName evidence="1">Uncharacterized protein</fullName>
    </submittedName>
</protein>
<feature type="non-terminal residue" evidence="1">
    <location>
        <position position="1"/>
    </location>
</feature>
<accession>X1IFS9</accession>
<evidence type="ECO:0000313" key="1">
    <source>
        <dbReference type="EMBL" id="GAH81271.1"/>
    </source>
</evidence>
<gene>
    <name evidence="1" type="ORF">S03H2_68184</name>
</gene>